<dbReference type="EMBL" id="JAPFFF010000019">
    <property type="protein sequence ID" value="KAK8858331.1"/>
    <property type="molecule type" value="Genomic_DNA"/>
</dbReference>
<comment type="caution">
    <text evidence="1">The sequence shown here is derived from an EMBL/GenBank/DDBJ whole genome shotgun (WGS) entry which is preliminary data.</text>
</comment>
<protein>
    <submittedName>
        <fullName evidence="1">Uncharacterized protein</fullName>
    </submittedName>
</protein>
<dbReference type="SUPFAM" id="SSF51445">
    <property type="entry name" value="(Trans)glycosidases"/>
    <property type="match status" value="1"/>
</dbReference>
<evidence type="ECO:0000313" key="2">
    <source>
        <dbReference type="Proteomes" id="UP001470230"/>
    </source>
</evidence>
<reference evidence="1 2" key="1">
    <citation type="submission" date="2024-04" db="EMBL/GenBank/DDBJ databases">
        <title>Tritrichomonas musculus Genome.</title>
        <authorList>
            <person name="Alves-Ferreira E."/>
            <person name="Grigg M."/>
            <person name="Lorenzi H."/>
            <person name="Galac M."/>
        </authorList>
    </citation>
    <scope>NUCLEOTIDE SEQUENCE [LARGE SCALE GENOMIC DNA]</scope>
    <source>
        <strain evidence="1 2">EAF2021</strain>
    </source>
</reference>
<proteinExistence type="predicted"/>
<evidence type="ECO:0000313" key="1">
    <source>
        <dbReference type="EMBL" id="KAK8858331.1"/>
    </source>
</evidence>
<dbReference type="Gene3D" id="3.20.20.80">
    <property type="entry name" value="Glycosidases"/>
    <property type="match status" value="1"/>
</dbReference>
<dbReference type="Proteomes" id="UP001470230">
    <property type="component" value="Unassembled WGS sequence"/>
</dbReference>
<keyword evidence="2" id="KW-1185">Reference proteome</keyword>
<name>A0ABR2I7T7_9EUKA</name>
<gene>
    <name evidence="1" type="ORF">M9Y10_013434</name>
</gene>
<dbReference type="InterPro" id="IPR017853">
    <property type="entry name" value="GH"/>
</dbReference>
<accession>A0ABR2I7T7</accession>
<organism evidence="1 2">
    <name type="scientific">Tritrichomonas musculus</name>
    <dbReference type="NCBI Taxonomy" id="1915356"/>
    <lineage>
        <taxon>Eukaryota</taxon>
        <taxon>Metamonada</taxon>
        <taxon>Parabasalia</taxon>
        <taxon>Tritrichomonadida</taxon>
        <taxon>Tritrichomonadidae</taxon>
        <taxon>Tritrichomonas</taxon>
    </lineage>
</organism>
<sequence>MDWYIVKNTGNASNGWRGYTFNNELIPDPTGLIKQLHDSGLKVTINIHPSDGVWSHESMYKEFCEKMGVETHPQGHIEFN</sequence>